<feature type="signal peptide" evidence="1">
    <location>
        <begin position="1"/>
        <end position="23"/>
    </location>
</feature>
<dbReference type="AlphaFoldDB" id="K2MA58"/>
<keyword evidence="1" id="KW-0732">Signal</keyword>
<sequence length="211" mass="22735">MFRSILKGAILFLGLSAAGPASAEAYRNNQTDHFGFATARLAEHFSLKTMCTVSGGTIQDRLEIVTRFLPDIGVDIGELVKTAALADGEALCGLKHYRGKTPASFNARTKGFKLDIRTWRDGKRIGGDSPMAACSRFFVNKTGLCYELVDLGDNEKREKADGVSACIETELPDGGTVSMVIYAGSVPETVSAQTHDDAKAIQSTECAQRDY</sequence>
<name>K2MA58_9HYPH</name>
<organism evidence="2 3">
    <name type="scientific">Nitratireductor pacificus pht-3B</name>
    <dbReference type="NCBI Taxonomy" id="391937"/>
    <lineage>
        <taxon>Bacteria</taxon>
        <taxon>Pseudomonadati</taxon>
        <taxon>Pseudomonadota</taxon>
        <taxon>Alphaproteobacteria</taxon>
        <taxon>Hyphomicrobiales</taxon>
        <taxon>Phyllobacteriaceae</taxon>
        <taxon>Nitratireductor</taxon>
    </lineage>
</organism>
<dbReference type="Proteomes" id="UP000006786">
    <property type="component" value="Unassembled WGS sequence"/>
</dbReference>
<gene>
    <name evidence="2" type="ORF">NA2_15519</name>
</gene>
<evidence type="ECO:0000313" key="2">
    <source>
        <dbReference type="EMBL" id="EKF17890.1"/>
    </source>
</evidence>
<proteinExistence type="predicted"/>
<dbReference type="RefSeq" id="WP_008597980.1">
    <property type="nucleotide sequence ID" value="NZ_AMRM01000018.1"/>
</dbReference>
<evidence type="ECO:0000256" key="1">
    <source>
        <dbReference type="SAM" id="SignalP"/>
    </source>
</evidence>
<reference evidence="2 3" key="1">
    <citation type="journal article" date="2012" name="J. Bacteriol.">
        <title>Genome Sequence of Nitratireductor pacificus Type Strain pht-3B.</title>
        <authorList>
            <person name="Lai Q."/>
            <person name="Li G."/>
            <person name="Shao Z."/>
        </authorList>
    </citation>
    <scope>NUCLEOTIDE SEQUENCE [LARGE SCALE GENOMIC DNA]</scope>
    <source>
        <strain evidence="3">pht-3B</strain>
    </source>
</reference>
<accession>K2MA58</accession>
<evidence type="ECO:0000313" key="3">
    <source>
        <dbReference type="Proteomes" id="UP000006786"/>
    </source>
</evidence>
<keyword evidence="3" id="KW-1185">Reference proteome</keyword>
<dbReference type="OrthoDB" id="8029042at2"/>
<comment type="caution">
    <text evidence="2">The sequence shown here is derived from an EMBL/GenBank/DDBJ whole genome shotgun (WGS) entry which is preliminary data.</text>
</comment>
<feature type="chain" id="PRO_5003861060" evidence="1">
    <location>
        <begin position="24"/>
        <end position="211"/>
    </location>
</feature>
<protein>
    <submittedName>
        <fullName evidence="2">Uncharacterized protein</fullName>
    </submittedName>
</protein>
<dbReference type="PATRIC" id="fig|391937.3.peg.3187"/>
<dbReference type="EMBL" id="AMRM01000018">
    <property type="protein sequence ID" value="EKF17890.1"/>
    <property type="molecule type" value="Genomic_DNA"/>
</dbReference>